<evidence type="ECO:0000313" key="2">
    <source>
        <dbReference type="EMBL" id="KAK4500551.1"/>
    </source>
</evidence>
<feature type="compositionally biased region" description="Polar residues" evidence="1">
    <location>
        <begin position="212"/>
        <end position="224"/>
    </location>
</feature>
<evidence type="ECO:0000313" key="3">
    <source>
        <dbReference type="Proteomes" id="UP001305779"/>
    </source>
</evidence>
<comment type="caution">
    <text evidence="2">The sequence shown here is derived from an EMBL/GenBank/DDBJ whole genome shotgun (WGS) entry which is preliminary data.</text>
</comment>
<feature type="compositionally biased region" description="Polar residues" evidence="1">
    <location>
        <begin position="53"/>
        <end position="69"/>
    </location>
</feature>
<gene>
    <name evidence="2" type="ORF">PRZ48_008740</name>
</gene>
<evidence type="ECO:0000256" key="1">
    <source>
        <dbReference type="SAM" id="MobiDB-lite"/>
    </source>
</evidence>
<dbReference type="Proteomes" id="UP001305779">
    <property type="component" value="Unassembled WGS sequence"/>
</dbReference>
<dbReference type="EMBL" id="JAXOVC010000006">
    <property type="protein sequence ID" value="KAK4500551.1"/>
    <property type="molecule type" value="Genomic_DNA"/>
</dbReference>
<keyword evidence="3" id="KW-1185">Reference proteome</keyword>
<feature type="compositionally biased region" description="Basic and acidic residues" evidence="1">
    <location>
        <begin position="35"/>
        <end position="46"/>
    </location>
</feature>
<organism evidence="2 3">
    <name type="scientific">Zasmidium cellare</name>
    <name type="common">Wine cellar mold</name>
    <name type="synonym">Racodium cellare</name>
    <dbReference type="NCBI Taxonomy" id="395010"/>
    <lineage>
        <taxon>Eukaryota</taxon>
        <taxon>Fungi</taxon>
        <taxon>Dikarya</taxon>
        <taxon>Ascomycota</taxon>
        <taxon>Pezizomycotina</taxon>
        <taxon>Dothideomycetes</taxon>
        <taxon>Dothideomycetidae</taxon>
        <taxon>Mycosphaerellales</taxon>
        <taxon>Mycosphaerellaceae</taxon>
        <taxon>Zasmidium</taxon>
    </lineage>
</organism>
<feature type="region of interest" description="Disordered" evidence="1">
    <location>
        <begin position="367"/>
        <end position="393"/>
    </location>
</feature>
<protein>
    <submittedName>
        <fullName evidence="2">Uncharacterized protein</fullName>
    </submittedName>
</protein>
<name>A0ABR0EGB8_ZASCE</name>
<proteinExistence type="predicted"/>
<feature type="compositionally biased region" description="Low complexity" evidence="1">
    <location>
        <begin position="83"/>
        <end position="94"/>
    </location>
</feature>
<accession>A0ABR0EGB8</accession>
<feature type="region of interest" description="Disordered" evidence="1">
    <location>
        <begin position="209"/>
        <end position="240"/>
    </location>
</feature>
<reference evidence="2 3" key="1">
    <citation type="journal article" date="2023" name="G3 (Bethesda)">
        <title>A chromosome-level genome assembly of Zasmidium syzygii isolated from banana leaves.</title>
        <authorList>
            <person name="van Westerhoven A.C."/>
            <person name="Mehrabi R."/>
            <person name="Talebi R."/>
            <person name="Steentjes M.B.F."/>
            <person name="Corcolon B."/>
            <person name="Chong P.A."/>
            <person name="Kema G.H.J."/>
            <person name="Seidl M.F."/>
        </authorList>
    </citation>
    <scope>NUCLEOTIDE SEQUENCE [LARGE SCALE GENOMIC DNA]</scope>
    <source>
        <strain evidence="2 3">P124</strain>
    </source>
</reference>
<feature type="region of interest" description="Disordered" evidence="1">
    <location>
        <begin position="1"/>
        <end position="96"/>
    </location>
</feature>
<sequence>MKKHVPTLSEEEPPRSAKRKPTRRSPEGEAEEEADAKWGKKFKVEPGIDAAPTPSNRPKTESATPSVKANSAADALKRRRTESASASTPTSTAPSKHDSVIDCALKVLAEVPLDDDRFVPSAIKTFTEDHITPQLPPPFSLDSRISFVVQHVHDQSRSQDRAQQVSSRLKNAEAMVFAAWVSSFVKDQDVIHIMCTLLLDNTSGFARRASGTVKTPQPTGTNPSKAIPTPPSSSRTNSASGADFDVEAYASSKSANRKELARLHFPGPLDLFTYHVEHFVQEDPADAASPWPHPQELWSRLDEEQRDKWQHLLSRLHIDGSKSLLKKGAHSLLAEQFLERSPPQVDLPDWSSEAQSTLPVELEPLATPSVETAESIKPDDIKFSPADTDNNPSLADIPSVSDPPAPLAAPSHQLFTRPTLVPFITHDPIPNTYSVLLPINTPTCPIPDITLPEVHAACLATFGQHHGDASVEQLSPHAWIVTFTGKARTDHANLLYRPLKLRDRYLRSEFLPREPPRFFEADFTAALHIPSDEILREVRWAFATEDQRPQLAQQLAYGRRKILAYFVEPVELFRFYVPFVGHPLNGDGTPFVACWRPMKIKARCWVCSETHGGRCPRAEVLELG</sequence>